<organism evidence="2">
    <name type="scientific">freshwater metagenome</name>
    <dbReference type="NCBI Taxonomy" id="449393"/>
    <lineage>
        <taxon>unclassified sequences</taxon>
        <taxon>metagenomes</taxon>
        <taxon>ecological metagenomes</taxon>
    </lineage>
</organism>
<accession>A0A6J7IG91</accession>
<name>A0A6J7IG91_9ZZZZ</name>
<feature type="domain" description="N-acetyltransferase" evidence="1">
    <location>
        <begin position="10"/>
        <end position="96"/>
    </location>
</feature>
<dbReference type="PROSITE" id="PS51729">
    <property type="entry name" value="GNAT_YJDJ"/>
    <property type="match status" value="1"/>
</dbReference>
<dbReference type="SUPFAM" id="SSF55729">
    <property type="entry name" value="Acyl-CoA N-acyltransferases (Nat)"/>
    <property type="match status" value="1"/>
</dbReference>
<proteinExistence type="predicted"/>
<dbReference type="Pfam" id="PF14542">
    <property type="entry name" value="Acetyltransf_CG"/>
    <property type="match status" value="1"/>
</dbReference>
<dbReference type="InterPro" id="IPR045057">
    <property type="entry name" value="Gcn5-rel_NAT"/>
</dbReference>
<dbReference type="Gene3D" id="3.40.630.30">
    <property type="match status" value="1"/>
</dbReference>
<sequence>MTAPSETTVRDDPEHSRYVILEGDQRVGLAAYTRSGDTWTFTHTEVESGEGHHGLGGTLVRAALDDVRAAGGTVVPQCPFVAGWIARHPEYRDLVEPTP</sequence>
<reference evidence="2" key="1">
    <citation type="submission" date="2020-05" db="EMBL/GenBank/DDBJ databases">
        <authorList>
            <person name="Chiriac C."/>
            <person name="Salcher M."/>
            <person name="Ghai R."/>
            <person name="Kavagutti S V."/>
        </authorList>
    </citation>
    <scope>NUCLEOTIDE SEQUENCE</scope>
</reference>
<gene>
    <name evidence="2" type="ORF">UFOPK3609_01848</name>
</gene>
<dbReference type="InterPro" id="IPR031165">
    <property type="entry name" value="GNAT_YJDJ"/>
</dbReference>
<protein>
    <submittedName>
        <fullName evidence="2">Unannotated protein</fullName>
    </submittedName>
</protein>
<dbReference type="PANTHER" id="PTHR31435:SF10">
    <property type="entry name" value="BSR4717 PROTEIN"/>
    <property type="match status" value="1"/>
</dbReference>
<dbReference type="AlphaFoldDB" id="A0A6J7IG91"/>
<dbReference type="PANTHER" id="PTHR31435">
    <property type="entry name" value="PROTEIN NATD1"/>
    <property type="match status" value="1"/>
</dbReference>
<evidence type="ECO:0000259" key="1">
    <source>
        <dbReference type="PROSITE" id="PS51729"/>
    </source>
</evidence>
<evidence type="ECO:0000313" key="2">
    <source>
        <dbReference type="EMBL" id="CAB4929344.1"/>
    </source>
</evidence>
<dbReference type="EMBL" id="CAFBMQ010000344">
    <property type="protein sequence ID" value="CAB4929344.1"/>
    <property type="molecule type" value="Genomic_DNA"/>
</dbReference>
<dbReference type="InterPro" id="IPR016181">
    <property type="entry name" value="Acyl_CoA_acyltransferase"/>
</dbReference>